<organism evidence="2 3">
    <name type="scientific">Estrella lausannensis</name>
    <dbReference type="NCBI Taxonomy" id="483423"/>
    <lineage>
        <taxon>Bacteria</taxon>
        <taxon>Pseudomonadati</taxon>
        <taxon>Chlamydiota</taxon>
        <taxon>Chlamydiia</taxon>
        <taxon>Parachlamydiales</taxon>
        <taxon>Candidatus Criblamydiaceae</taxon>
        <taxon>Estrella</taxon>
    </lineage>
</organism>
<name>A0A0H5DN33_9BACT</name>
<dbReference type="AlphaFoldDB" id="A0A0H5DN33"/>
<dbReference type="EMBL" id="CWGJ01000005">
    <property type="protein sequence ID" value="CRX37641.1"/>
    <property type="molecule type" value="Genomic_DNA"/>
</dbReference>
<accession>A0A0H5DN33</accession>
<keyword evidence="1" id="KW-0175">Coiled coil</keyword>
<reference evidence="3" key="1">
    <citation type="submission" date="2015-06" db="EMBL/GenBank/DDBJ databases">
        <authorList>
            <person name="Bertelli C."/>
        </authorList>
    </citation>
    <scope>NUCLEOTIDE SEQUENCE [LARGE SCALE GENOMIC DNA]</scope>
    <source>
        <strain evidence="3">CRIB-30</strain>
    </source>
</reference>
<dbReference type="Proteomes" id="UP000220251">
    <property type="component" value="Unassembled WGS sequence"/>
</dbReference>
<evidence type="ECO:0000313" key="3">
    <source>
        <dbReference type="Proteomes" id="UP000220251"/>
    </source>
</evidence>
<feature type="coiled-coil region" evidence="1">
    <location>
        <begin position="98"/>
        <end position="125"/>
    </location>
</feature>
<protein>
    <submittedName>
        <fullName evidence="2">Uncharacterized protein</fullName>
    </submittedName>
</protein>
<keyword evidence="3" id="KW-1185">Reference proteome</keyword>
<dbReference type="RefSeq" id="WP_098037502.1">
    <property type="nucleotide sequence ID" value="NZ_CWGJ01000005.1"/>
</dbReference>
<gene>
    <name evidence="2" type="ORF">ELAC_0280</name>
</gene>
<evidence type="ECO:0000313" key="2">
    <source>
        <dbReference type="EMBL" id="CRX37641.1"/>
    </source>
</evidence>
<sequence length="139" mass="16268">MGNNFVHVPAYPNHAVPPNTPVLPALIERAEPIVQVHVRYPSKKQSCRHASLQQEKNNSLTYKTHTRAIRTIHQPQQTEIQAPTAREANRATRCKKEGMGLEERIQKMRLKMDRKEQNKELYLLRKKEREAKFNMFTLN</sequence>
<evidence type="ECO:0000256" key="1">
    <source>
        <dbReference type="SAM" id="Coils"/>
    </source>
</evidence>
<proteinExistence type="predicted"/>